<evidence type="ECO:0000256" key="3">
    <source>
        <dbReference type="ARBA" id="ARBA00013368"/>
    </source>
</evidence>
<dbReference type="Proteomes" id="UP000319818">
    <property type="component" value="Unassembled WGS sequence"/>
</dbReference>
<dbReference type="InterPro" id="IPR027417">
    <property type="entry name" value="P-loop_NTPase"/>
</dbReference>
<dbReference type="RefSeq" id="WP_170225461.1">
    <property type="nucleotide sequence ID" value="NZ_VFPH01000001.1"/>
</dbReference>
<dbReference type="GO" id="GO:0006302">
    <property type="term" value="P:double-strand break repair"/>
    <property type="evidence" value="ECO:0007669"/>
    <property type="project" value="InterPro"/>
</dbReference>
<feature type="coiled-coil region" evidence="4">
    <location>
        <begin position="480"/>
        <end position="507"/>
    </location>
</feature>
<keyword evidence="8" id="KW-1185">Reference proteome</keyword>
<feature type="coiled-coil region" evidence="4">
    <location>
        <begin position="543"/>
        <end position="591"/>
    </location>
</feature>
<comment type="similarity">
    <text evidence="1">Belongs to the SMC family. SbcC subfamily.</text>
</comment>
<dbReference type="AlphaFoldDB" id="A0A543GBE7"/>
<dbReference type="SUPFAM" id="SSF52540">
    <property type="entry name" value="P-loop containing nucleoside triphosphate hydrolases"/>
    <property type="match status" value="1"/>
</dbReference>
<feature type="coiled-coil region" evidence="4">
    <location>
        <begin position="623"/>
        <end position="664"/>
    </location>
</feature>
<evidence type="ECO:0000259" key="6">
    <source>
        <dbReference type="Pfam" id="PF13476"/>
    </source>
</evidence>
<dbReference type="Gene3D" id="3.40.50.300">
    <property type="entry name" value="P-loop containing nucleotide triphosphate hydrolases"/>
    <property type="match status" value="2"/>
</dbReference>
<evidence type="ECO:0000256" key="2">
    <source>
        <dbReference type="ARBA" id="ARBA00011322"/>
    </source>
</evidence>
<keyword evidence="7" id="KW-0269">Exonuclease</keyword>
<keyword evidence="7" id="KW-0378">Hydrolase</keyword>
<feature type="coiled-coil region" evidence="4">
    <location>
        <begin position="721"/>
        <end position="820"/>
    </location>
</feature>
<reference evidence="7 8" key="1">
    <citation type="submission" date="2019-06" db="EMBL/GenBank/DDBJ databases">
        <title>Sequencing the genomes of 1000 actinobacteria strains.</title>
        <authorList>
            <person name="Klenk H.-P."/>
        </authorList>
    </citation>
    <scope>NUCLEOTIDE SEQUENCE [LARGE SCALE GENOMIC DNA]</scope>
    <source>
        <strain evidence="7 8">DSM 45511</strain>
    </source>
</reference>
<dbReference type="InterPro" id="IPR038729">
    <property type="entry name" value="Rad50/SbcC_AAA"/>
</dbReference>
<accession>A0A543GBE7</accession>
<protein>
    <recommendedName>
        <fullName evidence="3">Nuclease SbcCD subunit C</fullName>
    </recommendedName>
</protein>
<comment type="caution">
    <text evidence="7">The sequence shown here is derived from an EMBL/GenBank/DDBJ whole genome shotgun (WGS) entry which is preliminary data.</text>
</comment>
<sequence length="1124" mass="117703">MRPVLLEMAGFGSFREPTTVDFTGADYFAFVGPTGAGKSTVIDAITFALYGSVPRWDNSRTVALALAPTVNRGTVRLVFDVGGARYVAARELRRAASGGVSVRGARLEKLRDPSGTGGPDEESEPLADGAGPVTKAVEELLGLPFGDFCTCVVLPQGEFAEFLHTEPRKRQEKLVRILGLGVYDVIAREANSEAAAQRQRAEVLAGELSGYADATEEAEQAAAGRVAELADLAERVDAAVPELAAASAALDVTEAGAGQLRAERERLAALAVPDGLADLDARHRTAAEQRALAAERAGEAEATDTAARERLAAAPARGPLEQARRDHAELATLTAELPGARERHEKAAAAYTTAANDAADARAGMEEARTARDAAAALLVERQDAVRRLIAERDALRALAVPTGLDALQQRRAAADAALVDATSALQLAETTDAAARAALAAAPARGPLEQALRDRRELDRIEADRATAAMQAHAAEQAAQAAVVALAEARHRLDHAQERHRLALRADLAATLRPALTVGDSCPVCAQAVATLPPPAAPSDDLAAAEQAVAAASHALDEARRDEAATVSVRERVRGEVERLDAEVARLRSTLADVLPGGAPASDDGGLFPVEAGASIPGVGDLHAVLADLDRLGREAEEAAEDVRSARRARDAAAAAVEDLRAEVQAAAAGLRAARDPLVPFGAPAPADTDVLAGWTALVDWARAESAARESALPAARAAVADAEQQRDTTERAWRAAERAAAERHRDETAAARAEQEARSALDIAERRTAQLQAALRDAPSDQDAAAVLERLDALEAAVREADARLRAARAALRSAEHTSTDVAREVTAAWNALRAARDPLVPLGAPAVGGDELLAAWQELTGWAHREAEARAGRLAEAATAAHDAREARDRVERRIADDLAAHQVSAAAPLGGTAPAAVAAALARARSAQERVAERRATAERIRADRDEAESAQQVAKLLGNLLRSDGFPRWLVASALDALVADASESLLELSGGQFALTHEGGEFLVIDHADADARRPVKTLSGGETFQASLALALALSAQMTGLAAQGAARLESIFLDEGFGTLDEANLDVVASTLENLATRGDRMVGVVTHVPALAERVPVRFVVSRDQRTSSVVRESL</sequence>
<gene>
    <name evidence="7" type="ORF">FB388_0754</name>
</gene>
<keyword evidence="4" id="KW-0175">Coiled coil</keyword>
<dbReference type="Pfam" id="PF13476">
    <property type="entry name" value="AAA_23"/>
    <property type="match status" value="1"/>
</dbReference>
<feature type="region of interest" description="Disordered" evidence="5">
    <location>
        <begin position="107"/>
        <end position="129"/>
    </location>
</feature>
<organism evidence="7 8">
    <name type="scientific">Pseudonocardia cypriaca</name>
    <dbReference type="NCBI Taxonomy" id="882449"/>
    <lineage>
        <taxon>Bacteria</taxon>
        <taxon>Bacillati</taxon>
        <taxon>Actinomycetota</taxon>
        <taxon>Actinomycetes</taxon>
        <taxon>Pseudonocardiales</taxon>
        <taxon>Pseudonocardiaceae</taxon>
        <taxon>Pseudonocardia</taxon>
    </lineage>
</organism>
<dbReference type="PANTHER" id="PTHR32114:SF2">
    <property type="entry name" value="ABC TRANSPORTER ABCH.3"/>
    <property type="match status" value="1"/>
</dbReference>
<comment type="subunit">
    <text evidence="2">Heterodimer of SbcC and SbcD.</text>
</comment>
<dbReference type="GO" id="GO:0016887">
    <property type="term" value="F:ATP hydrolysis activity"/>
    <property type="evidence" value="ECO:0007669"/>
    <property type="project" value="InterPro"/>
</dbReference>
<dbReference type="GO" id="GO:0004527">
    <property type="term" value="F:exonuclease activity"/>
    <property type="evidence" value="ECO:0007669"/>
    <property type="project" value="UniProtKB-KW"/>
</dbReference>
<evidence type="ECO:0000256" key="1">
    <source>
        <dbReference type="ARBA" id="ARBA00006930"/>
    </source>
</evidence>
<dbReference type="PANTHER" id="PTHR32114">
    <property type="entry name" value="ABC TRANSPORTER ABCH.3"/>
    <property type="match status" value="1"/>
</dbReference>
<evidence type="ECO:0000313" key="8">
    <source>
        <dbReference type="Proteomes" id="UP000319818"/>
    </source>
</evidence>
<dbReference type="EMBL" id="VFPH01000001">
    <property type="protein sequence ID" value="TQM43408.1"/>
    <property type="molecule type" value="Genomic_DNA"/>
</dbReference>
<keyword evidence="7" id="KW-0540">Nuclease</keyword>
<feature type="domain" description="Rad50/SbcC-type AAA" evidence="6">
    <location>
        <begin position="6"/>
        <end position="177"/>
    </location>
</feature>
<proteinExistence type="inferred from homology"/>
<dbReference type="Pfam" id="PF13558">
    <property type="entry name" value="SbcC_Walker_B"/>
    <property type="match status" value="1"/>
</dbReference>
<evidence type="ECO:0000256" key="5">
    <source>
        <dbReference type="SAM" id="MobiDB-lite"/>
    </source>
</evidence>
<name>A0A543GBE7_9PSEU</name>
<evidence type="ECO:0000256" key="4">
    <source>
        <dbReference type="SAM" id="Coils"/>
    </source>
</evidence>
<evidence type="ECO:0000313" key="7">
    <source>
        <dbReference type="EMBL" id="TQM43408.1"/>
    </source>
</evidence>